<evidence type="ECO:0000313" key="22">
    <source>
        <dbReference type="EMBL" id="PAA75132.1"/>
    </source>
</evidence>
<evidence type="ECO:0000256" key="10">
    <source>
        <dbReference type="ARBA" id="ARBA00031418"/>
    </source>
</evidence>
<dbReference type="EC" id="5.1.1.18" evidence="16"/>
<evidence type="ECO:0000256" key="16">
    <source>
        <dbReference type="ARBA" id="ARBA00066592"/>
    </source>
</evidence>
<evidence type="ECO:0000256" key="20">
    <source>
        <dbReference type="ARBA" id="ARBA00081761"/>
    </source>
</evidence>
<evidence type="ECO:0000256" key="12">
    <source>
        <dbReference type="ARBA" id="ARBA00050422"/>
    </source>
</evidence>
<comment type="similarity">
    <text evidence="5">Belongs to the serine/threonine dehydratase family.</text>
</comment>
<dbReference type="EMBL" id="NIVC01000211">
    <property type="protein sequence ID" value="PAA87932.1"/>
    <property type="molecule type" value="Genomic_DNA"/>
</dbReference>
<dbReference type="GO" id="GO:0070179">
    <property type="term" value="P:D-serine biosynthetic process"/>
    <property type="evidence" value="ECO:0007669"/>
    <property type="project" value="TreeGrafter"/>
</dbReference>
<evidence type="ECO:0000256" key="15">
    <source>
        <dbReference type="ARBA" id="ARBA00066349"/>
    </source>
</evidence>
<evidence type="ECO:0000256" key="5">
    <source>
        <dbReference type="ARBA" id="ARBA00010869"/>
    </source>
</evidence>
<dbReference type="GO" id="GO:0005524">
    <property type="term" value="F:ATP binding"/>
    <property type="evidence" value="ECO:0007669"/>
    <property type="project" value="TreeGrafter"/>
</dbReference>
<dbReference type="AlphaFoldDB" id="A0A267GRM4"/>
<evidence type="ECO:0000256" key="4">
    <source>
        <dbReference type="ARBA" id="ARBA00001946"/>
    </source>
</evidence>
<keyword evidence="9" id="KW-0456">Lyase</keyword>
<keyword evidence="7" id="KW-0460">Magnesium</keyword>
<evidence type="ECO:0000256" key="3">
    <source>
        <dbReference type="ARBA" id="ARBA00001936"/>
    </source>
</evidence>
<sequence>MSTSCHHLDHNCEWPDTDELVAAANRIRPYVSVTPVMTSSLLDSMSNGRRLYFKCEHLQRTGSFKLRGALNALLRMPQGYAGVVAHSSGNHGQALAWAADRLRLVCCVVVPNDTPAAKIQPMRSYGAEVHFCQPNYSDRRRVCDRLAAERRLYPVPSSDHWDVISGQASVGLELIEQVPELDAVLVPVCGGGLAAGVALASATMSKAAEPASASAARSSVRVYCVEAAGKNLAASLVAGQPLNTSDEFIPTVAESLRLRPVAPLALSVLHRLAERRVFSVDNAGMAGGVRLAARYLKQTVEAASGAALFAAVHLADKTLPPVTECQNIGVVLSGGNLDPFSKEFYRLTAELETVTDGGGGPVNIVGPVMLQM</sequence>
<comment type="caution">
    <text evidence="23">The sequence shown here is derived from an EMBL/GenBank/DDBJ whole genome shotgun (WGS) entry which is preliminary data.</text>
</comment>
<dbReference type="EC" id="4.3.1.18" evidence="15"/>
<dbReference type="Proteomes" id="UP000215902">
    <property type="component" value="Unassembled WGS sequence"/>
</dbReference>
<dbReference type="GO" id="GO:0030170">
    <property type="term" value="F:pyridoxal phosphate binding"/>
    <property type="evidence" value="ECO:0007669"/>
    <property type="project" value="InterPro"/>
</dbReference>
<comment type="cofactor">
    <cofactor evidence="2">
        <name>pyridoxal 5'-phosphate</name>
        <dbReference type="ChEBI" id="CHEBI:597326"/>
    </cofactor>
</comment>
<dbReference type="FunFam" id="3.40.50.1100:FF:000041">
    <property type="entry name" value="Threonine ammonia-lyase, variant"/>
    <property type="match status" value="1"/>
</dbReference>
<comment type="catalytic activity">
    <reaction evidence="11">
        <text>L-serine = pyruvate + NH4(+)</text>
        <dbReference type="Rhea" id="RHEA:19169"/>
        <dbReference type="ChEBI" id="CHEBI:15361"/>
        <dbReference type="ChEBI" id="CHEBI:28938"/>
        <dbReference type="ChEBI" id="CHEBI:33384"/>
        <dbReference type="EC" id="4.3.1.17"/>
    </reaction>
</comment>
<dbReference type="PROSITE" id="PS00165">
    <property type="entry name" value="DEHYDRATASE_SER_THR"/>
    <property type="match status" value="1"/>
</dbReference>
<evidence type="ECO:0000256" key="2">
    <source>
        <dbReference type="ARBA" id="ARBA00001933"/>
    </source>
</evidence>
<evidence type="ECO:0000256" key="11">
    <source>
        <dbReference type="ARBA" id="ARBA00049406"/>
    </source>
</evidence>
<dbReference type="OrthoDB" id="4418812at2759"/>
<dbReference type="InterPro" id="IPR036052">
    <property type="entry name" value="TrpB-like_PALP_sf"/>
</dbReference>
<evidence type="ECO:0000313" key="23">
    <source>
        <dbReference type="EMBL" id="PAA87932.1"/>
    </source>
</evidence>
<dbReference type="GO" id="GO:0018114">
    <property type="term" value="F:threonine racemase activity"/>
    <property type="evidence" value="ECO:0007669"/>
    <property type="project" value="TreeGrafter"/>
</dbReference>
<evidence type="ECO:0000256" key="1">
    <source>
        <dbReference type="ARBA" id="ARBA00001913"/>
    </source>
</evidence>
<dbReference type="InterPro" id="IPR000634">
    <property type="entry name" value="Ser/Thr_deHydtase_PyrdxlP-BS"/>
</dbReference>
<evidence type="ECO:0000256" key="6">
    <source>
        <dbReference type="ARBA" id="ARBA00012093"/>
    </source>
</evidence>
<evidence type="ECO:0000256" key="8">
    <source>
        <dbReference type="ARBA" id="ARBA00022898"/>
    </source>
</evidence>
<reference evidence="23 24" key="1">
    <citation type="submission" date="2017-06" db="EMBL/GenBank/DDBJ databases">
        <title>A platform for efficient transgenesis in Macrostomum lignano, a flatworm model organism for stem cell research.</title>
        <authorList>
            <person name="Berezikov E."/>
        </authorList>
    </citation>
    <scope>NUCLEOTIDE SEQUENCE [LARGE SCALE GENOMIC DNA]</scope>
    <source>
        <strain evidence="23">DV1</strain>
        <tissue evidence="23">Whole organism</tissue>
    </source>
</reference>
<organism evidence="23 24">
    <name type="scientific">Macrostomum lignano</name>
    <dbReference type="NCBI Taxonomy" id="282301"/>
    <lineage>
        <taxon>Eukaryota</taxon>
        <taxon>Metazoa</taxon>
        <taxon>Spiralia</taxon>
        <taxon>Lophotrochozoa</taxon>
        <taxon>Platyhelminthes</taxon>
        <taxon>Rhabditophora</taxon>
        <taxon>Macrostomorpha</taxon>
        <taxon>Macrostomida</taxon>
        <taxon>Macrostomidae</taxon>
        <taxon>Macrostomum</taxon>
    </lineage>
</organism>
<keyword evidence="24" id="KW-1185">Reference proteome</keyword>
<dbReference type="Pfam" id="PF00291">
    <property type="entry name" value="PALP"/>
    <property type="match status" value="1"/>
</dbReference>
<evidence type="ECO:0000313" key="24">
    <source>
        <dbReference type="Proteomes" id="UP000215902"/>
    </source>
</evidence>
<dbReference type="PANTHER" id="PTHR43050:SF1">
    <property type="entry name" value="SERINE RACEMASE"/>
    <property type="match status" value="1"/>
</dbReference>
<evidence type="ECO:0000256" key="19">
    <source>
        <dbReference type="ARBA" id="ARBA00081060"/>
    </source>
</evidence>
<evidence type="ECO:0000256" key="14">
    <source>
        <dbReference type="ARBA" id="ARBA00056426"/>
    </source>
</evidence>
<protein>
    <recommendedName>
        <fullName evidence="17">Serine racemase</fullName>
        <ecNumber evidence="6">4.3.1.17</ecNumber>
        <ecNumber evidence="15">4.3.1.18</ecNumber>
        <ecNumber evidence="16">5.1.1.18</ecNumber>
    </recommendedName>
    <alternativeName>
        <fullName evidence="18">D-serine ammonia-lyase</fullName>
    </alternativeName>
    <alternativeName>
        <fullName evidence="20">D-serine dehydratase</fullName>
    </alternativeName>
    <alternativeName>
        <fullName evidence="19">L-serine ammonia-lyase</fullName>
    </alternativeName>
    <alternativeName>
        <fullName evidence="10">L-serine dehydratase</fullName>
    </alternativeName>
</protein>
<evidence type="ECO:0000256" key="13">
    <source>
        <dbReference type="ARBA" id="ARBA00051769"/>
    </source>
</evidence>
<name>A0A267GRM4_9PLAT</name>
<evidence type="ECO:0000256" key="18">
    <source>
        <dbReference type="ARBA" id="ARBA00076108"/>
    </source>
</evidence>
<dbReference type="Gene3D" id="3.40.50.1100">
    <property type="match status" value="2"/>
</dbReference>
<gene>
    <name evidence="23" type="ORF">BOX15_Mlig033490g1</name>
    <name evidence="22" type="ORF">BOX15_Mlig033490g3</name>
</gene>
<keyword evidence="8" id="KW-0663">Pyridoxal phosphate</keyword>
<comment type="catalytic activity">
    <reaction evidence="12">
        <text>D-serine = pyruvate + NH4(+)</text>
        <dbReference type="Rhea" id="RHEA:13977"/>
        <dbReference type="ChEBI" id="CHEBI:15361"/>
        <dbReference type="ChEBI" id="CHEBI:28938"/>
        <dbReference type="ChEBI" id="CHEBI:35247"/>
        <dbReference type="EC" id="4.3.1.18"/>
    </reaction>
</comment>
<dbReference type="GO" id="GO:0003941">
    <property type="term" value="F:L-serine ammonia-lyase activity"/>
    <property type="evidence" value="ECO:0007669"/>
    <property type="project" value="UniProtKB-EC"/>
</dbReference>
<dbReference type="EMBL" id="NIVC01000900">
    <property type="protein sequence ID" value="PAA75132.1"/>
    <property type="molecule type" value="Genomic_DNA"/>
</dbReference>
<comment type="cofactor">
    <cofactor evidence="4">
        <name>Mg(2+)</name>
        <dbReference type="ChEBI" id="CHEBI:18420"/>
    </cofactor>
</comment>
<comment type="catalytic activity">
    <reaction evidence="13">
        <text>L-serine = D-serine</text>
        <dbReference type="Rhea" id="RHEA:10980"/>
        <dbReference type="ChEBI" id="CHEBI:33384"/>
        <dbReference type="ChEBI" id="CHEBI:35247"/>
        <dbReference type="EC" id="5.1.1.18"/>
    </reaction>
</comment>
<dbReference type="InterPro" id="IPR001926">
    <property type="entry name" value="TrpB-like_PALP"/>
</dbReference>
<evidence type="ECO:0000259" key="21">
    <source>
        <dbReference type="Pfam" id="PF00291"/>
    </source>
</evidence>
<comment type="cofactor">
    <cofactor evidence="3">
        <name>Mn(2+)</name>
        <dbReference type="ChEBI" id="CHEBI:29035"/>
    </cofactor>
</comment>
<dbReference type="GO" id="GO:0008721">
    <property type="term" value="F:D-serine ammonia-lyase activity"/>
    <property type="evidence" value="ECO:0007669"/>
    <property type="project" value="UniProtKB-EC"/>
</dbReference>
<dbReference type="STRING" id="282301.A0A267GRM4"/>
<dbReference type="SUPFAM" id="SSF53686">
    <property type="entry name" value="Tryptophan synthase beta subunit-like PLP-dependent enzymes"/>
    <property type="match status" value="1"/>
</dbReference>
<feature type="domain" description="Tryptophan synthase beta chain-like PALP" evidence="21">
    <location>
        <begin position="28"/>
        <end position="333"/>
    </location>
</feature>
<dbReference type="EC" id="4.3.1.17" evidence="6"/>
<dbReference type="GO" id="GO:0000287">
    <property type="term" value="F:magnesium ion binding"/>
    <property type="evidence" value="ECO:0007669"/>
    <property type="project" value="TreeGrafter"/>
</dbReference>
<proteinExistence type="inferred from homology"/>
<dbReference type="PANTHER" id="PTHR43050">
    <property type="entry name" value="SERINE / THREONINE RACEMASE FAMILY MEMBER"/>
    <property type="match status" value="1"/>
</dbReference>
<comment type="cofactor">
    <cofactor evidence="1">
        <name>Ca(2+)</name>
        <dbReference type="ChEBI" id="CHEBI:29108"/>
    </cofactor>
</comment>
<evidence type="ECO:0000256" key="17">
    <source>
        <dbReference type="ARBA" id="ARBA00070760"/>
    </source>
</evidence>
<dbReference type="GO" id="GO:0030378">
    <property type="term" value="F:serine racemase activity"/>
    <property type="evidence" value="ECO:0007669"/>
    <property type="project" value="UniProtKB-EC"/>
</dbReference>
<comment type="function">
    <text evidence="14">Catalyzes the synthesis of D-serine from L-serine. D-serine is a key coagonist with glutamate at NMDA receptors. Has dehydratase activity towards both L-serine and D-serine.</text>
</comment>
<dbReference type="GO" id="GO:0006563">
    <property type="term" value="P:L-serine metabolic process"/>
    <property type="evidence" value="ECO:0007669"/>
    <property type="project" value="UniProtKB-ARBA"/>
</dbReference>
<evidence type="ECO:0000256" key="7">
    <source>
        <dbReference type="ARBA" id="ARBA00022842"/>
    </source>
</evidence>
<accession>A0A267GRM4</accession>
<evidence type="ECO:0000256" key="9">
    <source>
        <dbReference type="ARBA" id="ARBA00023239"/>
    </source>
</evidence>